<dbReference type="EnsemblPlants" id="QL08p017499:mrna">
    <property type="protein sequence ID" value="QL08p017499:mrna:CDS:2"/>
    <property type="gene ID" value="QL08p017499"/>
</dbReference>
<dbReference type="AlphaFoldDB" id="A0A7N2M9D7"/>
<keyword evidence="2" id="KW-1185">Reference proteome</keyword>
<dbReference type="OMA" id="LLHLICW"/>
<organism evidence="1 2">
    <name type="scientific">Quercus lobata</name>
    <name type="common">Valley oak</name>
    <dbReference type="NCBI Taxonomy" id="97700"/>
    <lineage>
        <taxon>Eukaryota</taxon>
        <taxon>Viridiplantae</taxon>
        <taxon>Streptophyta</taxon>
        <taxon>Embryophyta</taxon>
        <taxon>Tracheophyta</taxon>
        <taxon>Spermatophyta</taxon>
        <taxon>Magnoliopsida</taxon>
        <taxon>eudicotyledons</taxon>
        <taxon>Gunneridae</taxon>
        <taxon>Pentapetalae</taxon>
        <taxon>rosids</taxon>
        <taxon>fabids</taxon>
        <taxon>Fagales</taxon>
        <taxon>Fagaceae</taxon>
        <taxon>Quercus</taxon>
    </lineage>
</organism>
<dbReference type="EMBL" id="LRBV02000008">
    <property type="status" value="NOT_ANNOTATED_CDS"/>
    <property type="molecule type" value="Genomic_DNA"/>
</dbReference>
<accession>A0A7N2M9D7</accession>
<protein>
    <submittedName>
        <fullName evidence="1">Uncharacterized protein</fullName>
    </submittedName>
</protein>
<proteinExistence type="predicted"/>
<reference evidence="1" key="2">
    <citation type="submission" date="2021-01" db="UniProtKB">
        <authorList>
            <consortium name="EnsemblPlants"/>
        </authorList>
    </citation>
    <scope>IDENTIFICATION</scope>
</reference>
<dbReference type="Gramene" id="QL08p017499:mrna">
    <property type="protein sequence ID" value="QL08p017499:mrna:CDS:2"/>
    <property type="gene ID" value="QL08p017499"/>
</dbReference>
<sequence length="72" mass="8153">MGRNSKVCKYELAFKAVQPKTNVVAESANNNNGNKLWQIAGGLTQAQRMKLDEKRRKEKAENLLHLICWGPN</sequence>
<evidence type="ECO:0000313" key="2">
    <source>
        <dbReference type="Proteomes" id="UP000594261"/>
    </source>
</evidence>
<dbReference type="Proteomes" id="UP000594261">
    <property type="component" value="Chromosome 8"/>
</dbReference>
<dbReference type="InParanoid" id="A0A7N2M9D7"/>
<name>A0A7N2M9D7_QUELO</name>
<evidence type="ECO:0000313" key="1">
    <source>
        <dbReference type="EnsemblPlants" id="QL08p017499:mrna:CDS:2"/>
    </source>
</evidence>
<reference evidence="1 2" key="1">
    <citation type="journal article" date="2016" name="G3 (Bethesda)">
        <title>First Draft Assembly and Annotation of the Genome of a California Endemic Oak Quercus lobata Nee (Fagaceae).</title>
        <authorList>
            <person name="Sork V.L."/>
            <person name="Fitz-Gibbon S.T."/>
            <person name="Puiu D."/>
            <person name="Crepeau M."/>
            <person name="Gugger P.F."/>
            <person name="Sherman R."/>
            <person name="Stevens K."/>
            <person name="Langley C.H."/>
            <person name="Pellegrini M."/>
            <person name="Salzberg S.L."/>
        </authorList>
    </citation>
    <scope>NUCLEOTIDE SEQUENCE [LARGE SCALE GENOMIC DNA]</scope>
    <source>
        <strain evidence="1 2">cv. SW786</strain>
    </source>
</reference>